<proteinExistence type="predicted"/>
<gene>
    <name evidence="1" type="ORF">AVEN_45810_1</name>
</gene>
<sequence length="92" mass="9860">MCQTPDNTARQLASHLSATAGIPYPSKPCRANCMKEDCSHDGVLFVCLCPQRTLESGSIGPVNIAISHQSSGPTYSLRMSLDLTPRTIPEGQ</sequence>
<evidence type="ECO:0000313" key="1">
    <source>
        <dbReference type="EMBL" id="GBM39854.1"/>
    </source>
</evidence>
<dbReference type="AlphaFoldDB" id="A0A4Y2FJS8"/>
<reference evidence="1 2" key="1">
    <citation type="journal article" date="2019" name="Sci. Rep.">
        <title>Orb-weaving spider Araneus ventricosus genome elucidates the spidroin gene catalogue.</title>
        <authorList>
            <person name="Kono N."/>
            <person name="Nakamura H."/>
            <person name="Ohtoshi R."/>
            <person name="Moran D.A.P."/>
            <person name="Shinohara A."/>
            <person name="Yoshida Y."/>
            <person name="Fujiwara M."/>
            <person name="Mori M."/>
            <person name="Tomita M."/>
            <person name="Arakawa K."/>
        </authorList>
    </citation>
    <scope>NUCLEOTIDE SEQUENCE [LARGE SCALE GENOMIC DNA]</scope>
</reference>
<organism evidence="1 2">
    <name type="scientific">Araneus ventricosus</name>
    <name type="common">Orbweaver spider</name>
    <name type="synonym">Epeira ventricosa</name>
    <dbReference type="NCBI Taxonomy" id="182803"/>
    <lineage>
        <taxon>Eukaryota</taxon>
        <taxon>Metazoa</taxon>
        <taxon>Ecdysozoa</taxon>
        <taxon>Arthropoda</taxon>
        <taxon>Chelicerata</taxon>
        <taxon>Arachnida</taxon>
        <taxon>Araneae</taxon>
        <taxon>Araneomorphae</taxon>
        <taxon>Entelegynae</taxon>
        <taxon>Araneoidea</taxon>
        <taxon>Araneidae</taxon>
        <taxon>Araneus</taxon>
    </lineage>
</organism>
<comment type="caution">
    <text evidence="1">The sequence shown here is derived from an EMBL/GenBank/DDBJ whole genome shotgun (WGS) entry which is preliminary data.</text>
</comment>
<dbReference type="EMBL" id="BGPR01000909">
    <property type="protein sequence ID" value="GBM39854.1"/>
    <property type="molecule type" value="Genomic_DNA"/>
</dbReference>
<name>A0A4Y2FJS8_ARAVE</name>
<evidence type="ECO:0000313" key="2">
    <source>
        <dbReference type="Proteomes" id="UP000499080"/>
    </source>
</evidence>
<protein>
    <submittedName>
        <fullName evidence="1">Uncharacterized protein</fullName>
    </submittedName>
</protein>
<dbReference type="Proteomes" id="UP000499080">
    <property type="component" value="Unassembled WGS sequence"/>
</dbReference>
<keyword evidence="2" id="KW-1185">Reference proteome</keyword>
<accession>A0A4Y2FJS8</accession>